<evidence type="ECO:0000313" key="2">
    <source>
        <dbReference type="Proteomes" id="UP000054097"/>
    </source>
</evidence>
<keyword evidence="2" id="KW-1185">Reference proteome</keyword>
<evidence type="ECO:0000313" key="1">
    <source>
        <dbReference type="EMBL" id="KIM22093.1"/>
    </source>
</evidence>
<sequence length="156" mass="16226">MGRGDADGDVGIGLTMGRGAVADVSGVALNKGSSEVGPSVVDCSFGSVEPLVLSGGATGASKVSRIGSLAPPFFISWTRRWVLHPLHGYLCLLSWHLLVPFTRLRLHLICRNRVPSFSSCVTNVSRKADRAMGGLANESSAGGFTGLASIFCTCTS</sequence>
<accession>A0A0C2W6R7</accession>
<reference evidence="2" key="2">
    <citation type="submission" date="2015-01" db="EMBL/GenBank/DDBJ databases">
        <title>Evolutionary Origins and Diversification of the Mycorrhizal Mutualists.</title>
        <authorList>
            <consortium name="DOE Joint Genome Institute"/>
            <consortium name="Mycorrhizal Genomics Consortium"/>
            <person name="Kohler A."/>
            <person name="Kuo A."/>
            <person name="Nagy L.G."/>
            <person name="Floudas D."/>
            <person name="Copeland A."/>
            <person name="Barry K.W."/>
            <person name="Cichocki N."/>
            <person name="Veneault-Fourrey C."/>
            <person name="LaButti K."/>
            <person name="Lindquist E.A."/>
            <person name="Lipzen A."/>
            <person name="Lundell T."/>
            <person name="Morin E."/>
            <person name="Murat C."/>
            <person name="Riley R."/>
            <person name="Ohm R."/>
            <person name="Sun H."/>
            <person name="Tunlid A."/>
            <person name="Henrissat B."/>
            <person name="Grigoriev I.V."/>
            <person name="Hibbett D.S."/>
            <person name="Martin F."/>
        </authorList>
    </citation>
    <scope>NUCLEOTIDE SEQUENCE [LARGE SCALE GENOMIC DNA]</scope>
    <source>
        <strain evidence="2">MAFF 305830</strain>
    </source>
</reference>
<organism evidence="1 2">
    <name type="scientific">Serendipita vermifera MAFF 305830</name>
    <dbReference type="NCBI Taxonomy" id="933852"/>
    <lineage>
        <taxon>Eukaryota</taxon>
        <taxon>Fungi</taxon>
        <taxon>Dikarya</taxon>
        <taxon>Basidiomycota</taxon>
        <taxon>Agaricomycotina</taxon>
        <taxon>Agaricomycetes</taxon>
        <taxon>Sebacinales</taxon>
        <taxon>Serendipitaceae</taxon>
        <taxon>Serendipita</taxon>
    </lineage>
</organism>
<reference evidence="1 2" key="1">
    <citation type="submission" date="2014-04" db="EMBL/GenBank/DDBJ databases">
        <authorList>
            <consortium name="DOE Joint Genome Institute"/>
            <person name="Kuo A."/>
            <person name="Zuccaro A."/>
            <person name="Kohler A."/>
            <person name="Nagy L.G."/>
            <person name="Floudas D."/>
            <person name="Copeland A."/>
            <person name="Barry K.W."/>
            <person name="Cichocki N."/>
            <person name="Veneault-Fourrey C."/>
            <person name="LaButti K."/>
            <person name="Lindquist E.A."/>
            <person name="Lipzen A."/>
            <person name="Lundell T."/>
            <person name="Morin E."/>
            <person name="Murat C."/>
            <person name="Sun H."/>
            <person name="Tunlid A."/>
            <person name="Henrissat B."/>
            <person name="Grigoriev I.V."/>
            <person name="Hibbett D.S."/>
            <person name="Martin F."/>
            <person name="Nordberg H.P."/>
            <person name="Cantor M.N."/>
            <person name="Hua S.X."/>
        </authorList>
    </citation>
    <scope>NUCLEOTIDE SEQUENCE [LARGE SCALE GENOMIC DNA]</scope>
    <source>
        <strain evidence="1 2">MAFF 305830</strain>
    </source>
</reference>
<gene>
    <name evidence="1" type="ORF">M408DRAFT_293862</name>
</gene>
<name>A0A0C2W6R7_SERVB</name>
<dbReference type="AlphaFoldDB" id="A0A0C2W6R7"/>
<proteinExistence type="predicted"/>
<dbReference type="Proteomes" id="UP000054097">
    <property type="component" value="Unassembled WGS sequence"/>
</dbReference>
<dbReference type="HOGENOM" id="CLU_1687779_0_0_1"/>
<dbReference type="EMBL" id="KN824364">
    <property type="protein sequence ID" value="KIM22093.1"/>
    <property type="molecule type" value="Genomic_DNA"/>
</dbReference>
<protein>
    <submittedName>
        <fullName evidence="1">Uncharacterized protein</fullName>
    </submittedName>
</protein>